<keyword evidence="1" id="KW-0812">Transmembrane</keyword>
<dbReference type="Pfam" id="PF02470">
    <property type="entry name" value="MlaD"/>
    <property type="match status" value="1"/>
</dbReference>
<dbReference type="NCBIfam" id="TIGR00996">
    <property type="entry name" value="Mtu_fam_mce"/>
    <property type="match status" value="1"/>
</dbReference>
<evidence type="ECO:0000313" key="5">
    <source>
        <dbReference type="Proteomes" id="UP001500301"/>
    </source>
</evidence>
<dbReference type="Pfam" id="PF11887">
    <property type="entry name" value="Mce4_CUP1"/>
    <property type="match status" value="1"/>
</dbReference>
<dbReference type="InterPro" id="IPR052336">
    <property type="entry name" value="MlaD_Phospholipid_Transporter"/>
</dbReference>
<protein>
    <submittedName>
        <fullName evidence="4">Virulence factor Mce family protein</fullName>
    </submittedName>
</protein>
<dbReference type="PANTHER" id="PTHR33371:SF17">
    <property type="entry name" value="MCE-FAMILY PROTEIN MCE1B"/>
    <property type="match status" value="1"/>
</dbReference>
<proteinExistence type="predicted"/>
<feature type="transmembrane region" description="Helical" evidence="1">
    <location>
        <begin position="12"/>
        <end position="31"/>
    </location>
</feature>
<evidence type="ECO:0000256" key="1">
    <source>
        <dbReference type="SAM" id="Phobius"/>
    </source>
</evidence>
<dbReference type="Proteomes" id="UP001500301">
    <property type="component" value="Unassembled WGS sequence"/>
</dbReference>
<evidence type="ECO:0000313" key="4">
    <source>
        <dbReference type="EMBL" id="GAA3520364.1"/>
    </source>
</evidence>
<keyword evidence="1" id="KW-0472">Membrane</keyword>
<feature type="domain" description="Mammalian cell entry C-terminal" evidence="3">
    <location>
        <begin position="123"/>
        <end position="317"/>
    </location>
</feature>
<sequence>MSSIRAQNRKDQAKLVVFVGIAAVITAYLVIVTGQIRPGERDEYHAVFDNVSGLTTGSQVRVASVEVGKVTSVQVQEDATVKVGFTVADDITLDETTTATVRYRNLIGDRYIALERGDDPGAALEPGATLPASRTESALDIDTLLNGFKPLFAGLNAQQINQLSAQLIEVLQGQESAVGDLIATVGSFTTTIGSQQELVTSVLGNLNAVMGTLDDRSGDLDALITQLSRLAAGYDGDAESILDSAAAIGDGAGEVDRLLDRARGDLTPVLKELATTTGKVNEQADVLDDVLNALPAHYARMVGPASYGNFFNFFLCGVRVQLADLGGGKPLQTPWIESDVARCKR</sequence>
<name>A0ABP6US50_9ACTN</name>
<dbReference type="PANTHER" id="PTHR33371">
    <property type="entry name" value="INTERMEMBRANE PHOSPHOLIPID TRANSPORT SYSTEM BINDING PROTEIN MLAD-RELATED"/>
    <property type="match status" value="1"/>
</dbReference>
<keyword evidence="1" id="KW-1133">Transmembrane helix</keyword>
<evidence type="ECO:0000259" key="2">
    <source>
        <dbReference type="Pfam" id="PF02470"/>
    </source>
</evidence>
<accession>A0ABP6US50</accession>
<organism evidence="4 5">
    <name type="scientific">Nocardioides daeguensis</name>
    <dbReference type="NCBI Taxonomy" id="908359"/>
    <lineage>
        <taxon>Bacteria</taxon>
        <taxon>Bacillati</taxon>
        <taxon>Actinomycetota</taxon>
        <taxon>Actinomycetes</taxon>
        <taxon>Propionibacteriales</taxon>
        <taxon>Nocardioidaceae</taxon>
        <taxon>Nocardioides</taxon>
    </lineage>
</organism>
<keyword evidence="5" id="KW-1185">Reference proteome</keyword>
<dbReference type="InterPro" id="IPR005693">
    <property type="entry name" value="Mce"/>
</dbReference>
<gene>
    <name evidence="4" type="ORF">GCM10022263_05310</name>
</gene>
<feature type="domain" description="Mce/MlaD" evidence="2">
    <location>
        <begin position="43"/>
        <end position="117"/>
    </location>
</feature>
<evidence type="ECO:0000259" key="3">
    <source>
        <dbReference type="Pfam" id="PF11887"/>
    </source>
</evidence>
<reference evidence="5" key="1">
    <citation type="journal article" date="2019" name="Int. J. Syst. Evol. Microbiol.">
        <title>The Global Catalogue of Microorganisms (GCM) 10K type strain sequencing project: providing services to taxonomists for standard genome sequencing and annotation.</title>
        <authorList>
            <consortium name="The Broad Institute Genomics Platform"/>
            <consortium name="The Broad Institute Genome Sequencing Center for Infectious Disease"/>
            <person name="Wu L."/>
            <person name="Ma J."/>
        </authorList>
    </citation>
    <scope>NUCLEOTIDE SEQUENCE [LARGE SCALE GENOMIC DNA]</scope>
    <source>
        <strain evidence="5">JCM 17460</strain>
    </source>
</reference>
<comment type="caution">
    <text evidence="4">The sequence shown here is derived from an EMBL/GenBank/DDBJ whole genome shotgun (WGS) entry which is preliminary data.</text>
</comment>
<dbReference type="InterPro" id="IPR003399">
    <property type="entry name" value="Mce/MlaD"/>
</dbReference>
<dbReference type="EMBL" id="BAABBB010000004">
    <property type="protein sequence ID" value="GAA3520364.1"/>
    <property type="molecule type" value="Genomic_DNA"/>
</dbReference>
<dbReference type="InterPro" id="IPR024516">
    <property type="entry name" value="Mce_C"/>
</dbReference>
<dbReference type="RefSeq" id="WP_218232356.1">
    <property type="nucleotide sequence ID" value="NZ_BAABBB010000004.1"/>
</dbReference>